<proteinExistence type="predicted"/>
<reference evidence="4 5" key="1">
    <citation type="journal article" date="2014" name="BMC Genomics">
        <title>Comparison of environmental and isolate Sulfobacillus genomes reveals diverse carbon, sulfur, nitrogen, and hydrogen metabolisms.</title>
        <authorList>
            <person name="Justice N.B."/>
            <person name="Norman A."/>
            <person name="Brown C.T."/>
            <person name="Singh A."/>
            <person name="Thomas B.C."/>
            <person name="Banfield J.F."/>
        </authorList>
    </citation>
    <scope>NUCLEOTIDE SEQUENCE [LARGE SCALE GENOMIC DNA]</scope>
    <source>
        <strain evidence="4">AMDSBA4</strain>
    </source>
</reference>
<feature type="transmembrane region" description="Helical" evidence="1">
    <location>
        <begin position="351"/>
        <end position="370"/>
    </location>
</feature>
<comment type="caution">
    <text evidence="4">The sequence shown here is derived from an EMBL/GenBank/DDBJ whole genome shotgun (WGS) entry which is preliminary data.</text>
</comment>
<feature type="transmembrane region" description="Helical" evidence="1">
    <location>
        <begin position="376"/>
        <end position="396"/>
    </location>
</feature>
<dbReference type="InterPro" id="IPR038731">
    <property type="entry name" value="RgtA/B/C-like"/>
</dbReference>
<evidence type="ECO:0000259" key="2">
    <source>
        <dbReference type="Pfam" id="PF13231"/>
    </source>
</evidence>
<keyword evidence="1" id="KW-0812">Transmembrane</keyword>
<evidence type="ECO:0000313" key="5">
    <source>
        <dbReference type="Proteomes" id="UP000242972"/>
    </source>
</evidence>
<name>A0A2T2X8M1_9FIRM</name>
<feature type="transmembrane region" description="Helical" evidence="1">
    <location>
        <begin position="275"/>
        <end position="292"/>
    </location>
</feature>
<organism evidence="4 5">
    <name type="scientific">Sulfobacillus benefaciens</name>
    <dbReference type="NCBI Taxonomy" id="453960"/>
    <lineage>
        <taxon>Bacteria</taxon>
        <taxon>Bacillati</taxon>
        <taxon>Bacillota</taxon>
        <taxon>Clostridia</taxon>
        <taxon>Eubacteriales</taxon>
        <taxon>Clostridiales Family XVII. Incertae Sedis</taxon>
        <taxon>Sulfobacillus</taxon>
    </lineage>
</organism>
<dbReference type="InterPro" id="IPR002372">
    <property type="entry name" value="PQQ_rpt_dom"/>
</dbReference>
<dbReference type="Pfam" id="PF13231">
    <property type="entry name" value="PMT_2"/>
    <property type="match status" value="1"/>
</dbReference>
<dbReference type="EMBL" id="PXYW01000073">
    <property type="protein sequence ID" value="PSR30829.1"/>
    <property type="molecule type" value="Genomic_DNA"/>
</dbReference>
<feature type="domain" description="Glycosyltransferase RgtA/B/C/D-like" evidence="2">
    <location>
        <begin position="84"/>
        <end position="239"/>
    </location>
</feature>
<sequence>MAVQTAPDRSPKPSSSRLFAWRTWLIMGTIEILSFCVRWIGYGRYPGLIYDEYYYVPAADILLGRHSPVHVRHAVPGIDPNLLSHPPLAKELIALCILWFGNHPWAWRLPGEVLGTLVPIGVFLIARALFNSELTGYIAALLSAVDGLMITISRVALPDSTAFPLVIVNMLGLWLLMTRMRNGQQTKSWVWILWGVSLGLGLAAKWIGAQTILASWLFLLANRKWIGSVKRWILLGLSVTWIPLIAYFFTYFYAFGSGFHQSWLPRNVFLAFGKLQYLMFKAMWSLTFYHPWSSNAWSWMLLPRPTAFLIISRAGHLIRVMAFSDPLVIWLGFISLVVGTWRLGWIQKQHWWAWIYLDIWWLAFYGTWLLTPRSKFTYYLLSAMPAFIIAASALWTHLWTHRQKAARVLAWIGAAAVVLSSLYLMPLWVGFPTPTGFYHHWVWSPSWNAKPRTGGIVEAATIPAVVSLPILNFHTSPELHLTPVPSWTQFELGPQHNTVLAAQGPIATGYARSFPGPIVDPPAVVDGVAYFGTNDNLVVAWNLASAQELWKITVPNMVMTTPLVDKQEIIVGLGNNAFRNYNAKTGWVRGSGVNGVMAINRTTGHEVWFFPTTGEDMPTPVLWRGVLYQVTGGGHLDAINPHNGRLLWRLELSGFDSMSSPTRIGDILYVATNVYKDAYPANASTVWAINLDTRQVLWSRNLPVKSGLSDCSPASNGHLIFIAGVPSLTDNSNGQARISNEIFAIDAKSGAVVWQTRLGSGMMTVDVEEEGTPLAAGSTVYIGSPGAKKVVALDAANGHIIWSQSVATGVTANPVLAGSELWVLGSNGNILLLSAKTGHIQDRVNPKMGSFGPGAPIIMGHAVIVGSLSGQLGVFQVS</sequence>
<feature type="transmembrane region" description="Helical" evidence="1">
    <location>
        <begin position="408"/>
        <end position="429"/>
    </location>
</feature>
<dbReference type="Gene3D" id="2.40.128.630">
    <property type="match status" value="1"/>
</dbReference>
<keyword evidence="4" id="KW-0808">Transferase</keyword>
<dbReference type="Proteomes" id="UP000242972">
    <property type="component" value="Unassembled WGS sequence"/>
</dbReference>
<keyword evidence="1" id="KW-1133">Transmembrane helix</keyword>
<dbReference type="GO" id="GO:0016740">
    <property type="term" value="F:transferase activity"/>
    <property type="evidence" value="ECO:0007669"/>
    <property type="project" value="UniProtKB-KW"/>
</dbReference>
<dbReference type="InterPro" id="IPR018391">
    <property type="entry name" value="PQQ_b-propeller_rpt"/>
</dbReference>
<feature type="transmembrane region" description="Helical" evidence="1">
    <location>
        <begin position="113"/>
        <end position="130"/>
    </location>
</feature>
<dbReference type="PANTHER" id="PTHR34512:SF30">
    <property type="entry name" value="OUTER MEMBRANE PROTEIN ASSEMBLY FACTOR BAMB"/>
    <property type="match status" value="1"/>
</dbReference>
<dbReference type="SMART" id="SM00564">
    <property type="entry name" value="PQQ"/>
    <property type="match status" value="6"/>
</dbReference>
<dbReference type="PANTHER" id="PTHR34512">
    <property type="entry name" value="CELL SURFACE PROTEIN"/>
    <property type="match status" value="1"/>
</dbReference>
<dbReference type="SUPFAM" id="SSF50998">
    <property type="entry name" value="Quinoprotein alcohol dehydrogenase-like"/>
    <property type="match status" value="2"/>
</dbReference>
<dbReference type="Gene3D" id="2.130.10.10">
    <property type="entry name" value="YVTN repeat-like/Quinoprotein amine dehydrogenase"/>
    <property type="match status" value="1"/>
</dbReference>
<feature type="transmembrane region" description="Helical" evidence="1">
    <location>
        <begin position="161"/>
        <end position="177"/>
    </location>
</feature>
<dbReference type="InterPro" id="IPR015943">
    <property type="entry name" value="WD40/YVTN_repeat-like_dom_sf"/>
</dbReference>
<dbReference type="AlphaFoldDB" id="A0A2T2X8M1"/>
<evidence type="ECO:0000256" key="1">
    <source>
        <dbReference type="SAM" id="Phobius"/>
    </source>
</evidence>
<feature type="domain" description="Pyrrolo-quinoline quinone repeat" evidence="3">
    <location>
        <begin position="741"/>
        <end position="874"/>
    </location>
</feature>
<feature type="domain" description="Pyrrolo-quinoline quinone repeat" evidence="3">
    <location>
        <begin position="519"/>
        <end position="586"/>
    </location>
</feature>
<protein>
    <submittedName>
        <fullName evidence="4">Glycosyl transferase</fullName>
    </submittedName>
</protein>
<feature type="transmembrane region" description="Helical" evidence="1">
    <location>
        <begin position="21"/>
        <end position="41"/>
    </location>
</feature>
<feature type="transmembrane region" description="Helical" evidence="1">
    <location>
        <begin position="189"/>
        <end position="220"/>
    </location>
</feature>
<feature type="transmembrane region" description="Helical" evidence="1">
    <location>
        <begin position="327"/>
        <end position="344"/>
    </location>
</feature>
<evidence type="ECO:0000259" key="3">
    <source>
        <dbReference type="Pfam" id="PF13360"/>
    </source>
</evidence>
<feature type="transmembrane region" description="Helical" evidence="1">
    <location>
        <begin position="137"/>
        <end position="155"/>
    </location>
</feature>
<dbReference type="InterPro" id="IPR011047">
    <property type="entry name" value="Quinoprotein_ADH-like_sf"/>
</dbReference>
<accession>A0A2T2X8M1</accession>
<evidence type="ECO:0000313" key="4">
    <source>
        <dbReference type="EMBL" id="PSR30829.1"/>
    </source>
</evidence>
<keyword evidence="1" id="KW-0472">Membrane</keyword>
<dbReference type="Pfam" id="PF13360">
    <property type="entry name" value="PQQ_2"/>
    <property type="match status" value="2"/>
</dbReference>
<feature type="transmembrane region" description="Helical" evidence="1">
    <location>
        <begin position="232"/>
        <end position="254"/>
    </location>
</feature>
<gene>
    <name evidence="4" type="ORF">C7B46_17495</name>
</gene>